<comment type="caution">
    <text evidence="2">The sequence shown here is derived from an EMBL/GenBank/DDBJ whole genome shotgun (WGS) entry which is preliminary data.</text>
</comment>
<protein>
    <recommendedName>
        <fullName evidence="1">Immunoglobulin domain-containing protein</fullName>
    </recommendedName>
</protein>
<sequence length="274" mass="29649">MGLVLPGVFGDEVMSVMEGHSVILHTDLTDLKGVTRIIWRVGEEDSNISLVTIYDNKTIVVHDDDVRFRGRLQVNNQTGDLTINNTRVKHTGRYQADLNLLNGTTYKNFSVTVSESPRVLGGEVGEVKSVSVSVSEGESVTLHTDVQTQNSTLILWRFGDEGLLIAKDDQEDNKSPIYYDVLDGMFRGRLKLDDQTGSLTITNTTATDAGLYKLQICSNNQTLYKTFNFSLKAAGASSAGAAGASLAAASPAGAAGCWCCWLLLCIYVVTTSLV</sequence>
<keyword evidence="3" id="KW-1185">Reference proteome</keyword>
<feature type="domain" description="Immunoglobulin" evidence="1">
    <location>
        <begin position="11"/>
        <end position="114"/>
    </location>
</feature>
<dbReference type="InterPro" id="IPR013106">
    <property type="entry name" value="Ig_V-set"/>
</dbReference>
<accession>A0A9W7T675</accession>
<proteinExistence type="predicted"/>
<dbReference type="AlphaFoldDB" id="A0A9W7T675"/>
<dbReference type="PANTHER" id="PTHR21063:SF4">
    <property type="entry name" value="CD48 ANTIGEN-RELATED"/>
    <property type="match status" value="1"/>
</dbReference>
<dbReference type="Gene3D" id="2.60.40.10">
    <property type="entry name" value="Immunoglobulins"/>
    <property type="match status" value="2"/>
</dbReference>
<dbReference type="PANTHER" id="PTHR21063">
    <property type="entry name" value="LFA-3"/>
    <property type="match status" value="1"/>
</dbReference>
<dbReference type="Proteomes" id="UP001059041">
    <property type="component" value="Linkage Group LG25"/>
</dbReference>
<dbReference type="EMBL" id="JAFHDT010000025">
    <property type="protein sequence ID" value="KAI7790791.1"/>
    <property type="molecule type" value="Genomic_DNA"/>
</dbReference>
<organism evidence="2 3">
    <name type="scientific">Triplophysa rosa</name>
    <name type="common">Cave loach</name>
    <dbReference type="NCBI Taxonomy" id="992332"/>
    <lineage>
        <taxon>Eukaryota</taxon>
        <taxon>Metazoa</taxon>
        <taxon>Chordata</taxon>
        <taxon>Craniata</taxon>
        <taxon>Vertebrata</taxon>
        <taxon>Euteleostomi</taxon>
        <taxon>Actinopterygii</taxon>
        <taxon>Neopterygii</taxon>
        <taxon>Teleostei</taxon>
        <taxon>Ostariophysi</taxon>
        <taxon>Cypriniformes</taxon>
        <taxon>Nemacheilidae</taxon>
        <taxon>Triplophysa</taxon>
    </lineage>
</organism>
<evidence type="ECO:0000259" key="1">
    <source>
        <dbReference type="SMART" id="SM00409"/>
    </source>
</evidence>
<evidence type="ECO:0000313" key="3">
    <source>
        <dbReference type="Proteomes" id="UP001059041"/>
    </source>
</evidence>
<dbReference type="Pfam" id="PF07686">
    <property type="entry name" value="V-set"/>
    <property type="match status" value="2"/>
</dbReference>
<evidence type="ECO:0000313" key="2">
    <source>
        <dbReference type="EMBL" id="KAI7790791.1"/>
    </source>
</evidence>
<dbReference type="SUPFAM" id="SSF48726">
    <property type="entry name" value="Immunoglobulin"/>
    <property type="match status" value="2"/>
</dbReference>
<dbReference type="SMART" id="SM00409">
    <property type="entry name" value="IG"/>
    <property type="match status" value="2"/>
</dbReference>
<dbReference type="InterPro" id="IPR003599">
    <property type="entry name" value="Ig_sub"/>
</dbReference>
<gene>
    <name evidence="2" type="ORF">IRJ41_001428</name>
</gene>
<dbReference type="InterPro" id="IPR013783">
    <property type="entry name" value="Ig-like_fold"/>
</dbReference>
<dbReference type="InterPro" id="IPR036179">
    <property type="entry name" value="Ig-like_dom_sf"/>
</dbReference>
<feature type="domain" description="Immunoglobulin" evidence="1">
    <location>
        <begin position="129"/>
        <end position="232"/>
    </location>
</feature>
<name>A0A9W7T675_TRIRA</name>
<reference evidence="2" key="1">
    <citation type="submission" date="2021-02" db="EMBL/GenBank/DDBJ databases">
        <title>Comparative genomics reveals that relaxation of natural selection precedes convergent phenotypic evolution of cavefish.</title>
        <authorList>
            <person name="Peng Z."/>
        </authorList>
    </citation>
    <scope>NUCLEOTIDE SEQUENCE</scope>
    <source>
        <tissue evidence="2">Muscle</tissue>
    </source>
</reference>